<dbReference type="GO" id="GO:0016020">
    <property type="term" value="C:membrane"/>
    <property type="evidence" value="ECO:0007669"/>
    <property type="project" value="UniProtKB-SubCell"/>
</dbReference>
<comment type="subcellular location">
    <subcellularLocation>
        <location evidence="1">Membrane</location>
        <topology evidence="1">Multi-pass membrane protein</topology>
    </subcellularLocation>
</comment>
<feature type="domain" description="Methyl-accepting transducer" evidence="6">
    <location>
        <begin position="165"/>
        <end position="238"/>
    </location>
</feature>
<dbReference type="Proteomes" id="UP000235777">
    <property type="component" value="Unassembled WGS sequence"/>
</dbReference>
<keyword evidence="2" id="KW-0812">Transmembrane</keyword>
<evidence type="ECO:0000256" key="3">
    <source>
        <dbReference type="ARBA" id="ARBA00022989"/>
    </source>
</evidence>
<evidence type="ECO:0000259" key="6">
    <source>
        <dbReference type="PROSITE" id="PS50111"/>
    </source>
</evidence>
<keyword evidence="5" id="KW-0807">Transducer</keyword>
<dbReference type="Gene3D" id="6.10.250.3200">
    <property type="match status" value="1"/>
</dbReference>
<organism evidence="7 8">
    <name type="scientific">Trinickia symbiotica</name>
    <dbReference type="NCBI Taxonomy" id="863227"/>
    <lineage>
        <taxon>Bacteria</taxon>
        <taxon>Pseudomonadati</taxon>
        <taxon>Pseudomonadota</taxon>
        <taxon>Betaproteobacteria</taxon>
        <taxon>Burkholderiales</taxon>
        <taxon>Burkholderiaceae</taxon>
        <taxon>Trinickia</taxon>
    </lineage>
</organism>
<evidence type="ECO:0000313" key="7">
    <source>
        <dbReference type="EMBL" id="PMS38747.1"/>
    </source>
</evidence>
<dbReference type="InterPro" id="IPR004089">
    <property type="entry name" value="MCPsignal_dom"/>
</dbReference>
<dbReference type="EMBL" id="PNYC01000001">
    <property type="protein sequence ID" value="PMS38747.1"/>
    <property type="molecule type" value="Genomic_DNA"/>
</dbReference>
<gene>
    <name evidence="7" type="ORF">C0Z20_02570</name>
</gene>
<dbReference type="Pfam" id="PF13675">
    <property type="entry name" value="PilJ"/>
    <property type="match status" value="1"/>
</dbReference>
<dbReference type="SUPFAM" id="SSF58104">
    <property type="entry name" value="Methyl-accepting chemotaxis protein (MCP) signaling domain"/>
    <property type="match status" value="1"/>
</dbReference>
<comment type="caution">
    <text evidence="7">The sequence shown here is derived from an EMBL/GenBank/DDBJ whole genome shotgun (WGS) entry which is preliminary data.</text>
</comment>
<accession>A0A2N7XAW1</accession>
<dbReference type="OrthoDB" id="8807779at2"/>
<sequence>MKEQLDKKNNAVSGQIIGELINVAGRQRMLSQRIVLHVLLAGQGDASALAIARESVATFAGAHTDLVDGNARLPGAFSEALRSLYFGTHKADERIRRFIGDAGAAIQSIAAGDAAAGSQSPQSPSGNRHRAVDTLIAQATPLLELLQQITLAYQNEMRGVEQAASKRNAELAERLSHISMQANIVAINARISAGRAGPYGREFAVVTSLLAEIVKEMDGMIQSVLGAREARRAAPRSR</sequence>
<dbReference type="PROSITE" id="PS50111">
    <property type="entry name" value="CHEMOTAXIS_TRANSDUC_2"/>
    <property type="match status" value="1"/>
</dbReference>
<evidence type="ECO:0000256" key="2">
    <source>
        <dbReference type="ARBA" id="ARBA00022692"/>
    </source>
</evidence>
<evidence type="ECO:0000256" key="1">
    <source>
        <dbReference type="ARBA" id="ARBA00004141"/>
    </source>
</evidence>
<reference evidence="7 8" key="1">
    <citation type="submission" date="2018-01" db="EMBL/GenBank/DDBJ databases">
        <title>Whole genome analyses suggest that Burkholderia sensu lato contains two further novel genera in the rhizoxinica-symbiotica group Mycetohabitans gen. nov., and Trinickia gen. nov.: implications for the evolution of diazotrophy and nodulation in the Burkholderiaceae.</title>
        <authorList>
            <person name="Estrada-de los Santos P."/>
            <person name="Palmer M."/>
            <person name="Chavez-Ramirez B."/>
            <person name="Beukes C."/>
            <person name="Steenkamp E.T."/>
            <person name="Hirsch A.M."/>
            <person name="Manyaka P."/>
            <person name="Maluk M."/>
            <person name="Lafos M."/>
            <person name="Crook M."/>
            <person name="Gross E."/>
            <person name="Simon M.F."/>
            <person name="Bueno dos Reis Junior F."/>
            <person name="Poole P.S."/>
            <person name="Venter S.N."/>
            <person name="James E.K."/>
        </authorList>
    </citation>
    <scope>NUCLEOTIDE SEQUENCE [LARGE SCALE GENOMIC DNA]</scope>
    <source>
        <strain evidence="7 8">JPY 581</strain>
    </source>
</reference>
<keyword evidence="3" id="KW-1133">Transmembrane helix</keyword>
<dbReference type="InterPro" id="IPR029095">
    <property type="entry name" value="NarX-like_N"/>
</dbReference>
<dbReference type="AlphaFoldDB" id="A0A2N7XAW1"/>
<dbReference type="GO" id="GO:0007165">
    <property type="term" value="P:signal transduction"/>
    <property type="evidence" value="ECO:0007669"/>
    <property type="project" value="UniProtKB-KW"/>
</dbReference>
<evidence type="ECO:0000256" key="4">
    <source>
        <dbReference type="ARBA" id="ARBA00023136"/>
    </source>
</evidence>
<dbReference type="STRING" id="863227.GCA_000373005_00742"/>
<keyword evidence="8" id="KW-1185">Reference proteome</keyword>
<name>A0A2N7XAW1_9BURK</name>
<keyword evidence="4" id="KW-0472">Membrane</keyword>
<evidence type="ECO:0000313" key="8">
    <source>
        <dbReference type="Proteomes" id="UP000235777"/>
    </source>
</evidence>
<protein>
    <submittedName>
        <fullName evidence="7">Chemotaxis protein</fullName>
    </submittedName>
</protein>
<evidence type="ECO:0000256" key="5">
    <source>
        <dbReference type="PROSITE-ProRule" id="PRU00284"/>
    </source>
</evidence>
<proteinExistence type="predicted"/>
<dbReference type="RefSeq" id="WP_018439260.1">
    <property type="nucleotide sequence ID" value="NZ_KB890165.1"/>
</dbReference>